<evidence type="ECO:0000256" key="4">
    <source>
        <dbReference type="SAM" id="MobiDB-lite"/>
    </source>
</evidence>
<feature type="region of interest" description="Disordered" evidence="4">
    <location>
        <begin position="237"/>
        <end position="262"/>
    </location>
</feature>
<accession>A0ABR3CE76</accession>
<feature type="compositionally biased region" description="Acidic residues" evidence="4">
    <location>
        <begin position="609"/>
        <end position="619"/>
    </location>
</feature>
<dbReference type="Gene3D" id="2.40.50.40">
    <property type="match status" value="1"/>
</dbReference>
<feature type="region of interest" description="Disordered" evidence="4">
    <location>
        <begin position="317"/>
        <end position="531"/>
    </location>
</feature>
<evidence type="ECO:0000256" key="1">
    <source>
        <dbReference type="ARBA" id="ARBA00004123"/>
    </source>
</evidence>
<feature type="compositionally biased region" description="Acidic residues" evidence="4">
    <location>
        <begin position="336"/>
        <end position="345"/>
    </location>
</feature>
<protein>
    <recommendedName>
        <fullName evidence="5">Chromo domain-containing protein</fullName>
    </recommendedName>
</protein>
<comment type="subunit">
    <text evidence="2">Component of the NuA4 histone acetyltransferase complex.</text>
</comment>
<keyword evidence="3" id="KW-0539">Nucleus</keyword>
<dbReference type="PROSITE" id="PS50013">
    <property type="entry name" value="CHROMO_2"/>
    <property type="match status" value="1"/>
</dbReference>
<name>A0ABR3CE76_9PEZI</name>
<comment type="subcellular location">
    <subcellularLocation>
        <location evidence="1">Nucleus</location>
    </subcellularLocation>
</comment>
<dbReference type="InterPro" id="IPR023780">
    <property type="entry name" value="Chromo_domain"/>
</dbReference>
<feature type="compositionally biased region" description="Low complexity" evidence="4">
    <location>
        <begin position="434"/>
        <end position="447"/>
    </location>
</feature>
<gene>
    <name evidence="6" type="ORF">SLS55_006006</name>
</gene>
<feature type="region of interest" description="Disordered" evidence="4">
    <location>
        <begin position="1"/>
        <end position="53"/>
    </location>
</feature>
<feature type="compositionally biased region" description="Low complexity" evidence="4">
    <location>
        <begin position="23"/>
        <end position="42"/>
    </location>
</feature>
<evidence type="ECO:0000256" key="3">
    <source>
        <dbReference type="ARBA" id="ARBA00023242"/>
    </source>
</evidence>
<comment type="caution">
    <text evidence="6">The sequence shown here is derived from an EMBL/GenBank/DDBJ whole genome shotgun (WGS) entry which is preliminary data.</text>
</comment>
<feature type="compositionally biased region" description="Basic residues" evidence="4">
    <location>
        <begin position="1"/>
        <end position="13"/>
    </location>
</feature>
<dbReference type="GeneID" id="92010091"/>
<evidence type="ECO:0000259" key="5">
    <source>
        <dbReference type="PROSITE" id="PS50013"/>
    </source>
</evidence>
<organism evidence="6 7">
    <name type="scientific">Diplodia seriata</name>
    <dbReference type="NCBI Taxonomy" id="420778"/>
    <lineage>
        <taxon>Eukaryota</taxon>
        <taxon>Fungi</taxon>
        <taxon>Dikarya</taxon>
        <taxon>Ascomycota</taxon>
        <taxon>Pezizomycotina</taxon>
        <taxon>Dothideomycetes</taxon>
        <taxon>Dothideomycetes incertae sedis</taxon>
        <taxon>Botryosphaeriales</taxon>
        <taxon>Botryosphaeriaceae</taxon>
        <taxon>Diplodia</taxon>
    </lineage>
</organism>
<evidence type="ECO:0000313" key="6">
    <source>
        <dbReference type="EMBL" id="KAL0258510.1"/>
    </source>
</evidence>
<dbReference type="SUPFAM" id="SSF54160">
    <property type="entry name" value="Chromo domain-like"/>
    <property type="match status" value="1"/>
</dbReference>
<feature type="domain" description="Chromo" evidence="5">
    <location>
        <begin position="535"/>
        <end position="594"/>
    </location>
</feature>
<feature type="compositionally biased region" description="Basic residues" evidence="4">
    <location>
        <begin position="252"/>
        <end position="261"/>
    </location>
</feature>
<dbReference type="PANTHER" id="PTHR22812">
    <property type="entry name" value="CHROMOBOX PROTEIN"/>
    <property type="match status" value="1"/>
</dbReference>
<dbReference type="SMART" id="SM00298">
    <property type="entry name" value="CHROMO"/>
    <property type="match status" value="1"/>
</dbReference>
<feature type="compositionally biased region" description="Low complexity" evidence="4">
    <location>
        <begin position="411"/>
        <end position="422"/>
    </location>
</feature>
<feature type="compositionally biased region" description="Acidic residues" evidence="4">
    <location>
        <begin position="110"/>
        <end position="120"/>
    </location>
</feature>
<feature type="region of interest" description="Disordered" evidence="4">
    <location>
        <begin position="103"/>
        <end position="150"/>
    </location>
</feature>
<feature type="region of interest" description="Disordered" evidence="4">
    <location>
        <begin position="588"/>
        <end position="619"/>
    </location>
</feature>
<proteinExistence type="predicted"/>
<feature type="compositionally biased region" description="Low complexity" evidence="4">
    <location>
        <begin position="237"/>
        <end position="251"/>
    </location>
</feature>
<dbReference type="InterPro" id="IPR051219">
    <property type="entry name" value="Heterochromatin_chromo-domain"/>
</dbReference>
<dbReference type="EMBL" id="JAJVCZ030000006">
    <property type="protein sequence ID" value="KAL0258510.1"/>
    <property type="molecule type" value="Genomic_DNA"/>
</dbReference>
<dbReference type="InterPro" id="IPR000953">
    <property type="entry name" value="Chromo/chromo_shadow_dom"/>
</dbReference>
<dbReference type="RefSeq" id="XP_066631539.1">
    <property type="nucleotide sequence ID" value="XM_066777444.1"/>
</dbReference>
<sequence>MSRRRKERARQYRSHSPSHQGLANGLQNGATTTTTSTTNGAADTEDEDGTPLAYVLNRAIPPIAPTPPAACPLLPLGRRAAIVSRRYDPATMQPLYRVRVDPVDVLPARDDDDDDDNDDDDRGRVQSAAAAEGADGHAEGDGLNGVDDADGWAEDRTVPLADILAWVSPAELERFELEWEDDVVVMIDEEGAVLLVSKEVQRAMMGWGQQPPSAAAAAAAAASGPDAAVVVPAAGDAPADEAGAGAAVPSGKLKRGRKKKPTKEFVDMLPARRRGRPPKTAKLMGVVVEDSENAQESEEVVETASETAEYGEWVNPAHVRGTAPDSVVPDWRDEREESDSSDEDPLGNWTAAEGLLKTKRSATPSRGFSRADTAQRGKARRNGSVPAGEPSMPASPVRRSMSSNGARLRRSSMSSNNSAANSFRTADSRRHSMRSSATPSRSSSGTGAEDRAAGLLSAFHSTQKSSSRRKRAEVKHSNGTAEASPRDTESITKTKHRRTSTTVPTTSALHQASSMLHPPAEGSSWEPEVDEEEEYEIESIIRDQLLGNTWYYLVKWANYPQDEHSWFTEEELDGAREVLDAYLERVRRKKRKGSKKGKERAVESQLEWDHDEDVEMALR</sequence>
<feature type="compositionally biased region" description="Basic residues" evidence="4">
    <location>
        <begin position="588"/>
        <end position="598"/>
    </location>
</feature>
<dbReference type="Proteomes" id="UP001430584">
    <property type="component" value="Unassembled WGS sequence"/>
</dbReference>
<feature type="compositionally biased region" description="Polar residues" evidence="4">
    <location>
        <begin position="500"/>
        <end position="514"/>
    </location>
</feature>
<evidence type="ECO:0000313" key="7">
    <source>
        <dbReference type="Proteomes" id="UP001430584"/>
    </source>
</evidence>
<reference evidence="6 7" key="1">
    <citation type="submission" date="2024-02" db="EMBL/GenBank/DDBJ databases">
        <title>De novo assembly and annotation of 12 fungi associated with fruit tree decline syndrome in Ontario, Canada.</title>
        <authorList>
            <person name="Sulman M."/>
            <person name="Ellouze W."/>
            <person name="Ilyukhin E."/>
        </authorList>
    </citation>
    <scope>NUCLEOTIDE SEQUENCE [LARGE SCALE GENOMIC DNA]</scope>
    <source>
        <strain evidence="6 7">FDS-637</strain>
    </source>
</reference>
<dbReference type="Pfam" id="PF00385">
    <property type="entry name" value="Chromo"/>
    <property type="match status" value="1"/>
</dbReference>
<evidence type="ECO:0000256" key="2">
    <source>
        <dbReference type="ARBA" id="ARBA00011353"/>
    </source>
</evidence>
<keyword evidence="7" id="KW-1185">Reference proteome</keyword>
<dbReference type="InterPro" id="IPR016197">
    <property type="entry name" value="Chromo-like_dom_sf"/>
</dbReference>